<dbReference type="EMBL" id="JAHSTS010000001">
    <property type="protein sequence ID" value="MBV4458469.1"/>
    <property type="molecule type" value="Genomic_DNA"/>
</dbReference>
<evidence type="ECO:0000313" key="2">
    <source>
        <dbReference type="Proteomes" id="UP000765224"/>
    </source>
</evidence>
<dbReference type="Proteomes" id="UP000765224">
    <property type="component" value="Unassembled WGS sequence"/>
</dbReference>
<organism evidence="1 2">
    <name type="scientific">Pseudomonas ekonensis</name>
    <dbReference type="NCBI Taxonomy" id="2842353"/>
    <lineage>
        <taxon>Bacteria</taxon>
        <taxon>Pseudomonadati</taxon>
        <taxon>Pseudomonadota</taxon>
        <taxon>Gammaproteobacteria</taxon>
        <taxon>Pseudomonadales</taxon>
        <taxon>Pseudomonadaceae</taxon>
        <taxon>Pseudomonas</taxon>
    </lineage>
</organism>
<keyword evidence="2" id="KW-1185">Reference proteome</keyword>
<dbReference type="RefSeq" id="WP_217892060.1">
    <property type="nucleotide sequence ID" value="NZ_JAHSTS010000001.1"/>
</dbReference>
<reference evidence="1 2" key="1">
    <citation type="submission" date="2021-06" db="EMBL/GenBank/DDBJ databases">
        <title>Updating the genus Pseudomonas: Description of 43 new species and partition of the Pseudomonas putida group.</title>
        <authorList>
            <person name="Girard L."/>
            <person name="Lood C."/>
            <person name="Vandamme P."/>
            <person name="Rokni-Zadeh H."/>
            <person name="Van Noort V."/>
            <person name="Hofte M."/>
            <person name="Lavigne R."/>
            <person name="De Mot R."/>
        </authorList>
    </citation>
    <scope>NUCLEOTIDE SEQUENCE [LARGE SCALE GENOMIC DNA]</scope>
    <source>
        <strain evidence="1 2">COR58</strain>
    </source>
</reference>
<accession>A0ABS6PDB8</accession>
<sequence length="193" mass="20799">MKPQDVTPPQALAWVRWWADAAPAPDAPWPAAWRARHAGMGATRPAPPNGGLLPLLALDAQQWARVLSLAVAVCAGSQGEPPPGLDDAGLRWCRRLGRALQPGHWLPACWREGDTQSQGLRLLRAWVGEPVWQRLRLEFAGTPIEGAPLQGLPHARLASLWQAVGWYALTFTTQGSPHADPSPPEPEPSPGVA</sequence>
<protein>
    <recommendedName>
        <fullName evidence="3">Type III secretion protein</fullName>
    </recommendedName>
</protein>
<evidence type="ECO:0008006" key="3">
    <source>
        <dbReference type="Google" id="ProtNLM"/>
    </source>
</evidence>
<comment type="caution">
    <text evidence="1">The sequence shown here is derived from an EMBL/GenBank/DDBJ whole genome shotgun (WGS) entry which is preliminary data.</text>
</comment>
<name>A0ABS6PDB8_9PSED</name>
<proteinExistence type="predicted"/>
<gene>
    <name evidence="1" type="ORF">KVG96_10945</name>
</gene>
<evidence type="ECO:0000313" key="1">
    <source>
        <dbReference type="EMBL" id="MBV4458469.1"/>
    </source>
</evidence>